<feature type="transmembrane region" description="Helical" evidence="2">
    <location>
        <begin position="93"/>
        <end position="116"/>
    </location>
</feature>
<proteinExistence type="predicted"/>
<dbReference type="PANTHER" id="PTHR36408:SF1">
    <property type="entry name" value="TRANSMEMBRANE PROTEIN"/>
    <property type="match status" value="1"/>
</dbReference>
<feature type="transmembrane region" description="Helical" evidence="2">
    <location>
        <begin position="128"/>
        <end position="145"/>
    </location>
</feature>
<organism evidence="3 4">
    <name type="scientific">Iris pallida</name>
    <name type="common">Sweet iris</name>
    <dbReference type="NCBI Taxonomy" id="29817"/>
    <lineage>
        <taxon>Eukaryota</taxon>
        <taxon>Viridiplantae</taxon>
        <taxon>Streptophyta</taxon>
        <taxon>Embryophyta</taxon>
        <taxon>Tracheophyta</taxon>
        <taxon>Spermatophyta</taxon>
        <taxon>Magnoliopsida</taxon>
        <taxon>Liliopsida</taxon>
        <taxon>Asparagales</taxon>
        <taxon>Iridaceae</taxon>
        <taxon>Iridoideae</taxon>
        <taxon>Irideae</taxon>
        <taxon>Iris</taxon>
    </lineage>
</organism>
<dbReference type="EMBL" id="JANAVB010044218">
    <property type="protein sequence ID" value="KAJ6791692.1"/>
    <property type="molecule type" value="Genomic_DNA"/>
</dbReference>
<dbReference type="GO" id="GO:0009941">
    <property type="term" value="C:chloroplast envelope"/>
    <property type="evidence" value="ECO:0007669"/>
    <property type="project" value="TreeGrafter"/>
</dbReference>
<dbReference type="Proteomes" id="UP001140949">
    <property type="component" value="Unassembled WGS sequence"/>
</dbReference>
<reference evidence="3" key="2">
    <citation type="submission" date="2023-04" db="EMBL/GenBank/DDBJ databases">
        <authorList>
            <person name="Bruccoleri R.E."/>
            <person name="Oakeley E.J."/>
            <person name="Faust A.-M."/>
            <person name="Dessus-Babus S."/>
            <person name="Altorfer M."/>
            <person name="Burckhardt D."/>
            <person name="Oertli M."/>
            <person name="Naumann U."/>
            <person name="Petersen F."/>
            <person name="Wong J."/>
        </authorList>
    </citation>
    <scope>NUCLEOTIDE SEQUENCE</scope>
    <source>
        <strain evidence="3">GSM-AAB239-AS_SAM_17_03QT</strain>
        <tissue evidence="3">Leaf</tissue>
    </source>
</reference>
<dbReference type="PANTHER" id="PTHR36408">
    <property type="entry name" value="TRANSMEMBRANE PROTEIN"/>
    <property type="match status" value="1"/>
</dbReference>
<keyword evidence="2" id="KW-0472">Membrane</keyword>
<dbReference type="AlphaFoldDB" id="A0AAX6DIR2"/>
<feature type="region of interest" description="Disordered" evidence="1">
    <location>
        <begin position="274"/>
        <end position="312"/>
    </location>
</feature>
<feature type="compositionally biased region" description="Polar residues" evidence="1">
    <location>
        <begin position="282"/>
        <end position="302"/>
    </location>
</feature>
<sequence length="312" mass="35076">MIESMPAALCRNPLAFLRPQRVYSLPLSRNGVNVYRVPNPQPLHNELRFVPVQRNPCLWRIRVFPSDEAIDGSQQREVLGEVSLDAFLSFAEMVFIAPPIIYSIGCAAGMLIPGVIKPFHLNLGSKAFVWQFIFLVCAVVIGALIRRRQWGRICRETKNGVGVDLLARIEKLEEDLKSSATIVRVLSRQLEKLGIRFRVTRNALKEPISEAAVLAQKNSEATRALAVQEDILEKELGEVQKVLLAMQEQQQKQLELILAIGKAGRVLEARRNGTAEIDQHKNGNNSVPERRVNSWNPKQQDSAEPIPREPTI</sequence>
<comment type="caution">
    <text evidence="3">The sequence shown here is derived from an EMBL/GenBank/DDBJ whole genome shotgun (WGS) entry which is preliminary data.</text>
</comment>
<gene>
    <name evidence="3" type="ORF">M6B38_240830</name>
</gene>
<protein>
    <submittedName>
        <fullName evidence="3">Uncharacterized protein</fullName>
    </submittedName>
</protein>
<evidence type="ECO:0000256" key="1">
    <source>
        <dbReference type="SAM" id="MobiDB-lite"/>
    </source>
</evidence>
<evidence type="ECO:0000313" key="3">
    <source>
        <dbReference type="EMBL" id="KAJ6791692.1"/>
    </source>
</evidence>
<name>A0AAX6DIR2_IRIPA</name>
<evidence type="ECO:0000256" key="2">
    <source>
        <dbReference type="SAM" id="Phobius"/>
    </source>
</evidence>
<keyword evidence="2" id="KW-1133">Transmembrane helix</keyword>
<reference evidence="3" key="1">
    <citation type="journal article" date="2023" name="GigaByte">
        <title>Genome assembly of the bearded iris, Iris pallida Lam.</title>
        <authorList>
            <person name="Bruccoleri R.E."/>
            <person name="Oakeley E.J."/>
            <person name="Faust A.M.E."/>
            <person name="Altorfer M."/>
            <person name="Dessus-Babus S."/>
            <person name="Burckhardt D."/>
            <person name="Oertli M."/>
            <person name="Naumann U."/>
            <person name="Petersen F."/>
            <person name="Wong J."/>
        </authorList>
    </citation>
    <scope>NUCLEOTIDE SEQUENCE</scope>
    <source>
        <strain evidence="3">GSM-AAB239-AS_SAM_17_03QT</strain>
    </source>
</reference>
<accession>A0AAX6DIR2</accession>
<keyword evidence="2" id="KW-0812">Transmembrane</keyword>
<keyword evidence="4" id="KW-1185">Reference proteome</keyword>
<evidence type="ECO:0000313" key="4">
    <source>
        <dbReference type="Proteomes" id="UP001140949"/>
    </source>
</evidence>